<dbReference type="CDD" id="cd10170">
    <property type="entry name" value="ASKHA_NBD_HSP70"/>
    <property type="match status" value="1"/>
</dbReference>
<dbReference type="EMBL" id="LLXI01001175">
    <property type="protein sequence ID" value="PKY52284.1"/>
    <property type="molecule type" value="Genomic_DNA"/>
</dbReference>
<dbReference type="Proteomes" id="UP000234323">
    <property type="component" value="Unassembled WGS sequence"/>
</dbReference>
<dbReference type="PANTHER" id="PTHR14187">
    <property type="entry name" value="ALPHA KINASE/ELONGATION FACTOR 2 KINASE"/>
    <property type="match status" value="1"/>
</dbReference>
<name>A0A2I1H0D6_9GLOM</name>
<comment type="caution">
    <text evidence="1">The sequence shown here is derived from an EMBL/GenBank/DDBJ whole genome shotgun (WGS) entry which is preliminary data.</text>
</comment>
<dbReference type="SUPFAM" id="SSF53067">
    <property type="entry name" value="Actin-like ATPase domain"/>
    <property type="match status" value="2"/>
</dbReference>
<evidence type="ECO:0000313" key="1">
    <source>
        <dbReference type="EMBL" id="PKY52284.1"/>
    </source>
</evidence>
<protein>
    <recommendedName>
        <fullName evidence="3">Actin-like ATPase domain-containing protein</fullName>
    </recommendedName>
</protein>
<dbReference type="InterPro" id="IPR043129">
    <property type="entry name" value="ATPase_NBD"/>
</dbReference>
<organism evidence="1 2">
    <name type="scientific">Rhizophagus irregularis</name>
    <dbReference type="NCBI Taxonomy" id="588596"/>
    <lineage>
        <taxon>Eukaryota</taxon>
        <taxon>Fungi</taxon>
        <taxon>Fungi incertae sedis</taxon>
        <taxon>Mucoromycota</taxon>
        <taxon>Glomeromycotina</taxon>
        <taxon>Glomeromycetes</taxon>
        <taxon>Glomerales</taxon>
        <taxon>Glomeraceae</taxon>
        <taxon>Rhizophagus</taxon>
    </lineage>
</organism>
<proteinExistence type="predicted"/>
<reference evidence="1 2" key="1">
    <citation type="submission" date="2015-10" db="EMBL/GenBank/DDBJ databases">
        <title>Genome analyses suggest a sexual origin of heterokaryosis in a supposedly ancient asexual fungus.</title>
        <authorList>
            <person name="Ropars J."/>
            <person name="Sedzielewska K."/>
            <person name="Noel J."/>
            <person name="Charron P."/>
            <person name="Farinelli L."/>
            <person name="Marton T."/>
            <person name="Kruger M."/>
            <person name="Pelin A."/>
            <person name="Brachmann A."/>
            <person name="Corradi N."/>
        </authorList>
    </citation>
    <scope>NUCLEOTIDE SEQUENCE [LARGE SCALE GENOMIC DNA]</scope>
    <source>
        <strain evidence="1 2">A4</strain>
    </source>
</reference>
<evidence type="ECO:0008006" key="3">
    <source>
        <dbReference type="Google" id="ProtNLM"/>
    </source>
</evidence>
<sequence length="441" mass="50883">MDIRAIDFGTTFSGFAYANRVDPEIITNDVWPQQIGNIPQNEKPLLPHQLSYEKSISDYLRELGKLIKETISTRWHGIKFFEHVLLVISIPAEFDDRAKDTMRQCLYDAGLTDSKKSNKVEFTTEPEAAAIYCMRNLKAQNEIIPIDDLLKENNYGQLQYMIQQFCQKSKFHFTGDRNDFNSFEFDIEEICPVLKQYCKDEIKEKMEDNDWIIDINFEDLKSMFDPVVGKIIRLIRGQLNSSKDKCSAIFLVGGFSESKYLQMRVKEEFGKLVPAIIVPKQPIAAIVRGACDYGLEMNTISDRTLKYTYGIKIVRYRKEGDPISQKVPSDDYNYTYIFHRLVTRGTRVGVDEEFRTVRTPAEPNQTEGKFYIYKTTELSAGFCNEPSMKLHGTLTIDLPDVHLGLNRKIEFSLIFGKMELIAKAKNLQNGRIYDTSLDLDF</sequence>
<evidence type="ECO:0000313" key="2">
    <source>
        <dbReference type="Proteomes" id="UP000234323"/>
    </source>
</evidence>
<accession>A0A2I1H0D6</accession>
<dbReference type="Gene3D" id="3.30.420.40">
    <property type="match status" value="2"/>
</dbReference>
<dbReference type="AlphaFoldDB" id="A0A2I1H0D6"/>
<dbReference type="VEuPathDB" id="FungiDB:FUN_009770"/>
<keyword evidence="2" id="KW-1185">Reference proteome</keyword>
<dbReference type="Gene3D" id="3.90.640.10">
    <property type="entry name" value="Actin, Chain A, domain 4"/>
    <property type="match status" value="1"/>
</dbReference>
<gene>
    <name evidence="1" type="ORF">RhiirA4_447194</name>
</gene>
<dbReference type="PANTHER" id="PTHR14187:SF5">
    <property type="entry name" value="HEAT SHOCK 70 KDA PROTEIN 12A"/>
    <property type="match status" value="1"/>
</dbReference>
<dbReference type="VEuPathDB" id="FungiDB:FUN_023089"/>
<dbReference type="VEuPathDB" id="FungiDB:RhiirFUN_001141"/>